<feature type="domain" description="ATP-grasp" evidence="2">
    <location>
        <begin position="202"/>
        <end position="435"/>
    </location>
</feature>
<keyword evidence="1" id="KW-0067">ATP-binding</keyword>
<dbReference type="SUPFAM" id="SSF56059">
    <property type="entry name" value="Glutathione synthetase ATP-binding domain-like"/>
    <property type="match status" value="1"/>
</dbReference>
<dbReference type="Gene3D" id="3.30.470.20">
    <property type="entry name" value="ATP-grasp fold, B domain"/>
    <property type="match status" value="1"/>
</dbReference>
<dbReference type="InterPro" id="IPR011761">
    <property type="entry name" value="ATP-grasp"/>
</dbReference>
<reference evidence="3 4" key="1">
    <citation type="submission" date="2021-05" db="EMBL/GenBank/DDBJ databases">
        <title>Novel Bacillus species.</title>
        <authorList>
            <person name="Liu G."/>
        </authorList>
    </citation>
    <scope>NUCLEOTIDE SEQUENCE [LARGE SCALE GENOMIC DNA]</scope>
    <source>
        <strain evidence="3 4">FJAT-49732</strain>
    </source>
</reference>
<comment type="caution">
    <text evidence="3">The sequence shown here is derived from an EMBL/GenBank/DDBJ whole genome shotgun (WGS) entry which is preliminary data.</text>
</comment>
<evidence type="ECO:0000256" key="1">
    <source>
        <dbReference type="PROSITE-ProRule" id="PRU00409"/>
    </source>
</evidence>
<name>A0A942YK04_9BACI</name>
<dbReference type="PROSITE" id="PS50975">
    <property type="entry name" value="ATP_GRASP"/>
    <property type="match status" value="1"/>
</dbReference>
<dbReference type="AlphaFoldDB" id="A0A942YK04"/>
<dbReference type="GO" id="GO:0005524">
    <property type="term" value="F:ATP binding"/>
    <property type="evidence" value="ECO:0007669"/>
    <property type="project" value="UniProtKB-UniRule"/>
</dbReference>
<evidence type="ECO:0000259" key="2">
    <source>
        <dbReference type="PROSITE" id="PS50975"/>
    </source>
</evidence>
<gene>
    <name evidence="3" type="ORF">KHA93_09515</name>
</gene>
<dbReference type="Proteomes" id="UP000682713">
    <property type="component" value="Unassembled WGS sequence"/>
</dbReference>
<dbReference type="RefSeq" id="WP_213110526.1">
    <property type="nucleotide sequence ID" value="NZ_JAGYPJ010000001.1"/>
</dbReference>
<dbReference type="GO" id="GO:0046872">
    <property type="term" value="F:metal ion binding"/>
    <property type="evidence" value="ECO:0007669"/>
    <property type="project" value="InterPro"/>
</dbReference>
<evidence type="ECO:0000313" key="4">
    <source>
        <dbReference type="Proteomes" id="UP000682713"/>
    </source>
</evidence>
<dbReference type="Pfam" id="PF14398">
    <property type="entry name" value="ATPgrasp_YheCD"/>
    <property type="match status" value="1"/>
</dbReference>
<evidence type="ECO:0000313" key="3">
    <source>
        <dbReference type="EMBL" id="MBS4199893.1"/>
    </source>
</evidence>
<sequence length="436" mass="50895">MNVSRGRFGQYKILNSEKSLRKHLLETDLLSEKSLYEFLKKYKSVEIRPSFGPGEITILNEENTFTLHSQSNFLKESTKDEIYQDLKSFTINQKHFIIRPKKLPSRFFQSPFQYYVTVNRESVDSDWNYISKTEKYSSVFGRFFYMYFLRKIEQLSLLTAKKLGESFPDCNTMVIEILYDLKGGIWIRDVIFHYSISKWNQKNTLSKVDTLVPLIPKTDLLTKVTFYDYIKKYNQVILKPTNGQEGKGIVKLTAIDDVTTEIHTGRKKIIKTSMEETYNYLQSHFFNKKYYLIQETLQLATINDCPFDVRVIVQKNHASWKVSGIVVKVASKEFFITNVAEKVLTLDEAMSVSSISHLNTHFLESQMSDICISSARQLNKDNKNIKIIGFDIGLTNQGDIRIIEANFAPDLAMFYRLEDKTMYQNIYKSKKNEIRS</sequence>
<keyword evidence="1" id="KW-0547">Nucleotide-binding</keyword>
<dbReference type="EMBL" id="JAGYPJ010000001">
    <property type="protein sequence ID" value="MBS4199893.1"/>
    <property type="molecule type" value="Genomic_DNA"/>
</dbReference>
<accession>A0A942YK04</accession>
<protein>
    <submittedName>
        <fullName evidence="3">YheC/YheD family protein</fullName>
    </submittedName>
</protein>
<keyword evidence="4" id="KW-1185">Reference proteome</keyword>
<proteinExistence type="predicted"/>
<organism evidence="3 4">
    <name type="scientific">Lederbergia citrisecunda</name>
    <dbReference type="NCBI Taxonomy" id="2833583"/>
    <lineage>
        <taxon>Bacteria</taxon>
        <taxon>Bacillati</taxon>
        <taxon>Bacillota</taxon>
        <taxon>Bacilli</taxon>
        <taxon>Bacillales</taxon>
        <taxon>Bacillaceae</taxon>
        <taxon>Lederbergia</taxon>
    </lineage>
</organism>
<dbReference type="InterPro" id="IPR026838">
    <property type="entry name" value="YheC/D"/>
</dbReference>